<dbReference type="PROSITE" id="PS50102">
    <property type="entry name" value="RRM"/>
    <property type="match status" value="1"/>
</dbReference>
<accession>A0AAV7KLI6</accession>
<dbReference type="GO" id="GO:0003723">
    <property type="term" value="F:RNA binding"/>
    <property type="evidence" value="ECO:0007669"/>
    <property type="project" value="UniProtKB-UniRule"/>
</dbReference>
<organism evidence="5 6">
    <name type="scientific">Pleurodeles waltl</name>
    <name type="common">Iberian ribbed newt</name>
    <dbReference type="NCBI Taxonomy" id="8319"/>
    <lineage>
        <taxon>Eukaryota</taxon>
        <taxon>Metazoa</taxon>
        <taxon>Chordata</taxon>
        <taxon>Craniata</taxon>
        <taxon>Vertebrata</taxon>
        <taxon>Euteleostomi</taxon>
        <taxon>Amphibia</taxon>
        <taxon>Batrachia</taxon>
        <taxon>Caudata</taxon>
        <taxon>Salamandroidea</taxon>
        <taxon>Salamandridae</taxon>
        <taxon>Pleurodelinae</taxon>
        <taxon>Pleurodeles</taxon>
    </lineage>
</organism>
<feature type="compositionally biased region" description="Polar residues" evidence="3">
    <location>
        <begin position="185"/>
        <end position="198"/>
    </location>
</feature>
<dbReference type="Pfam" id="PF00076">
    <property type="entry name" value="RRM_1"/>
    <property type="match status" value="1"/>
</dbReference>
<feature type="compositionally biased region" description="Low complexity" evidence="3">
    <location>
        <begin position="642"/>
        <end position="671"/>
    </location>
</feature>
<feature type="compositionally biased region" description="Polar residues" evidence="3">
    <location>
        <begin position="209"/>
        <end position="229"/>
    </location>
</feature>
<evidence type="ECO:0000259" key="4">
    <source>
        <dbReference type="PROSITE" id="PS50102"/>
    </source>
</evidence>
<dbReference type="EMBL" id="JANPWB010000016">
    <property type="protein sequence ID" value="KAJ1079891.1"/>
    <property type="molecule type" value="Genomic_DNA"/>
</dbReference>
<dbReference type="InterPro" id="IPR012677">
    <property type="entry name" value="Nucleotide-bd_a/b_plait_sf"/>
</dbReference>
<feature type="compositionally biased region" description="Low complexity" evidence="3">
    <location>
        <begin position="453"/>
        <end position="489"/>
    </location>
</feature>
<feature type="compositionally biased region" description="Basic residues" evidence="3">
    <location>
        <begin position="612"/>
        <end position="628"/>
    </location>
</feature>
<feature type="compositionally biased region" description="Basic residues" evidence="3">
    <location>
        <begin position="558"/>
        <end position="582"/>
    </location>
</feature>
<sequence>MGEHRSMDRGGGGGGAATTCLGRAAHVPALPPWTLAAALGPAAPRAGAAGAGWRARVQGAGTPGVGQEGDATAIRETPQSAPGGLNTDQGSPRPAQSGDPPPSGARSAAWQVPDVVSLSCSRGAPGAAKSARTSLIPPHVLCAFVRSGGGPSAAAASPKSAPGAHSNTYAAPGSNVPPAGHQKEAQVTQKHVATPQKTSKAEDHRPQGRPSTTPADSSVPRSGHGTLSDTCKPLWRPTAVPGDHKTAHEPLGSKVHQSGRQQGGHAAQKPTANFQNTFIKVDNHKPEVKYSTTPVNFSTAMGQHPPHLGASKPNYGTTNRAGEHTTKFALLGSQTGFSDAKEASHITQKYKVTPQTDSIKRDGCRSRVSPIPADSIDVRGQSATRLLPEKSIQLRRAEQKIETFSGRSKSGMKALTPIKDHSQKFRSRSKSPLGVSHHSSRDSSFPLKRSKRGQSSSSSTSSRSSDSQSASSSSSRSCRSSQSSSSSTSPHRRQSPLTRFSDSSSLKRTSQLTHSSHSRSPSPKKKSVKWLDSSLSRSETTTKKENHSAYSSSSRSRSPIRRGSKTSHSTRSRSRSFSKRGRLSSQSSSSRSRSPPERDSTSSDSSSESYHHRSRSSRHRSSSHRRATSRSPDSQSRRRQTRCSSHSSRSRSSSPGLKGKSSSRSAKSPSKSTHHTASPEKLHTEENVPLRSFGVKIDISELVNDDKCVKDRIYQMFMIYGLVTSVEILTQSTKKYAVVFFSRPYEQQSALFSAPKTLFNKKLSVSPWTEKDQENQQNFEKKGRRNVSRWSDAKARDSNATTMWDNPMIQFHPRSSRMLLIDDLPKTIAPEKLDTVCARFENILDIDVQESPGKAACCFAVVEFSDIISLINAAKALDEEFFGGFNVKVDFGESAQTNCMWIDGIPACLLWEDMLVVLRQYGAVAKMLRDSIRSRALILYERRQDAVFAVKQLKLRNVFKSWVMVDFASDRSQLAFCRSMEASGQDIGNFLSE</sequence>
<reference evidence="5" key="1">
    <citation type="journal article" date="2022" name="bioRxiv">
        <title>Sequencing and chromosome-scale assembly of the giantPleurodeles waltlgenome.</title>
        <authorList>
            <person name="Brown T."/>
            <person name="Elewa A."/>
            <person name="Iarovenko S."/>
            <person name="Subramanian E."/>
            <person name="Araus A.J."/>
            <person name="Petzold A."/>
            <person name="Susuki M."/>
            <person name="Suzuki K.-i.T."/>
            <person name="Hayashi T."/>
            <person name="Toyoda A."/>
            <person name="Oliveira C."/>
            <person name="Osipova E."/>
            <person name="Leigh N.D."/>
            <person name="Simon A."/>
            <person name="Yun M.H."/>
        </authorList>
    </citation>
    <scope>NUCLEOTIDE SEQUENCE</scope>
    <source>
        <strain evidence="5">20211129_DDA</strain>
        <tissue evidence="5">Liver</tissue>
    </source>
</reference>
<dbReference type="SMART" id="SM00360">
    <property type="entry name" value="RRM"/>
    <property type="match status" value="3"/>
</dbReference>
<proteinExistence type="predicted"/>
<feature type="compositionally biased region" description="Low complexity" evidence="3">
    <location>
        <begin position="548"/>
        <end position="557"/>
    </location>
</feature>
<dbReference type="Gene3D" id="3.30.70.330">
    <property type="match status" value="2"/>
</dbReference>
<feature type="region of interest" description="Disordered" evidence="3">
    <location>
        <begin position="353"/>
        <end position="377"/>
    </location>
</feature>
<feature type="compositionally biased region" description="Low complexity" evidence="3">
    <location>
        <begin position="42"/>
        <end position="60"/>
    </location>
</feature>
<feature type="compositionally biased region" description="Low complexity" evidence="3">
    <location>
        <begin position="583"/>
        <end position="593"/>
    </location>
</feature>
<keyword evidence="1 2" id="KW-0694">RNA-binding</keyword>
<feature type="domain" description="RRM" evidence="4">
    <location>
        <begin position="817"/>
        <end position="894"/>
    </location>
</feature>
<evidence type="ECO:0000256" key="3">
    <source>
        <dbReference type="SAM" id="MobiDB-lite"/>
    </source>
</evidence>
<gene>
    <name evidence="5" type="ORF">NDU88_000123</name>
</gene>
<feature type="compositionally biased region" description="Low complexity" evidence="3">
    <location>
        <begin position="152"/>
        <end position="164"/>
    </location>
</feature>
<feature type="region of interest" description="Disordered" evidence="3">
    <location>
        <begin position="769"/>
        <end position="794"/>
    </location>
</feature>
<evidence type="ECO:0000313" key="6">
    <source>
        <dbReference type="Proteomes" id="UP001066276"/>
    </source>
</evidence>
<evidence type="ECO:0000256" key="2">
    <source>
        <dbReference type="PROSITE-ProRule" id="PRU00176"/>
    </source>
</evidence>
<feature type="region of interest" description="Disordered" evidence="3">
    <location>
        <begin position="399"/>
        <end position="685"/>
    </location>
</feature>
<name>A0AAV7KLI6_PLEWA</name>
<feature type="compositionally biased region" description="Polar residues" evidence="3">
    <location>
        <begin position="496"/>
        <end position="513"/>
    </location>
</feature>
<dbReference type="PANTHER" id="PTHR23189">
    <property type="entry name" value="RNA RECOGNITION MOTIF-CONTAINING"/>
    <property type="match status" value="1"/>
</dbReference>
<dbReference type="Proteomes" id="UP001066276">
    <property type="component" value="Chromosome 12"/>
</dbReference>
<protein>
    <recommendedName>
        <fullName evidence="4">RRM domain-containing protein</fullName>
    </recommendedName>
</protein>
<evidence type="ECO:0000313" key="5">
    <source>
        <dbReference type="EMBL" id="KAJ1079891.1"/>
    </source>
</evidence>
<evidence type="ECO:0000256" key="1">
    <source>
        <dbReference type="ARBA" id="ARBA00022884"/>
    </source>
</evidence>
<feature type="region of interest" description="Disordered" evidence="3">
    <location>
        <begin position="149"/>
        <end position="271"/>
    </location>
</feature>
<dbReference type="InterPro" id="IPR035979">
    <property type="entry name" value="RBD_domain_sf"/>
</dbReference>
<dbReference type="SUPFAM" id="SSF54928">
    <property type="entry name" value="RNA-binding domain, RBD"/>
    <property type="match status" value="2"/>
</dbReference>
<dbReference type="InterPro" id="IPR000504">
    <property type="entry name" value="RRM_dom"/>
</dbReference>
<feature type="region of interest" description="Disordered" evidence="3">
    <location>
        <begin position="42"/>
        <end position="109"/>
    </location>
</feature>
<keyword evidence="6" id="KW-1185">Reference proteome</keyword>
<dbReference type="CDD" id="cd00590">
    <property type="entry name" value="RRM_SF"/>
    <property type="match status" value="1"/>
</dbReference>
<comment type="caution">
    <text evidence="5">The sequence shown here is derived from an EMBL/GenBank/DDBJ whole genome shotgun (WGS) entry which is preliminary data.</text>
</comment>
<dbReference type="AlphaFoldDB" id="A0AAV7KLI6"/>